<dbReference type="InterPro" id="IPR050109">
    <property type="entry name" value="HTH-type_TetR-like_transc_reg"/>
</dbReference>
<sequence>MTADDQQISSVWTRPPRGRRDQPALSREQIVAEAVRLLDAEGLHALSMRRLGARLSAGATSLYRHVASKDELIELVLDEIYGELRVSTVTDPAAWREAVIDTAGGIRAMLLRHPWAVSVIGGAGLSYLGPNLMRITDDMLALLESAGFGLEAADSALSTVVAYVMGMTSAEAAWLTKLAGSGLTQDEWAEQAWPAVRRAVEPYPRLRRLYAPDGDKDPQRTREEDFTRGLNHILDGFEPRR</sequence>
<reference evidence="7" key="1">
    <citation type="submission" date="2021-03" db="EMBL/GenBank/DDBJ databases">
        <title>Streptomyces strains.</title>
        <authorList>
            <person name="Lund M.B."/>
            <person name="Toerring T."/>
        </authorList>
    </citation>
    <scope>NUCLEOTIDE SEQUENCE</scope>
    <source>
        <strain evidence="7">JCM 4242</strain>
    </source>
</reference>
<dbReference type="GO" id="GO:0000976">
    <property type="term" value="F:transcription cis-regulatory region binding"/>
    <property type="evidence" value="ECO:0007669"/>
    <property type="project" value="TreeGrafter"/>
</dbReference>
<dbReference type="SUPFAM" id="SSF46689">
    <property type="entry name" value="Homeodomain-like"/>
    <property type="match status" value="1"/>
</dbReference>
<dbReference type="InterPro" id="IPR001647">
    <property type="entry name" value="HTH_TetR"/>
</dbReference>
<comment type="caution">
    <text evidence="7">The sequence shown here is derived from an EMBL/GenBank/DDBJ whole genome shotgun (WGS) entry which is preliminary data.</text>
</comment>
<dbReference type="PANTHER" id="PTHR30055:SF151">
    <property type="entry name" value="TRANSCRIPTIONAL REGULATORY PROTEIN"/>
    <property type="match status" value="1"/>
</dbReference>
<name>A0A939JQT9_9ACTN</name>
<proteinExistence type="predicted"/>
<accession>A0A939JQT9</accession>
<dbReference type="Gene3D" id="1.10.357.10">
    <property type="entry name" value="Tetracycline Repressor, domain 2"/>
    <property type="match status" value="1"/>
</dbReference>
<evidence type="ECO:0000313" key="8">
    <source>
        <dbReference type="Proteomes" id="UP000664781"/>
    </source>
</evidence>
<feature type="compositionally biased region" description="Polar residues" evidence="5">
    <location>
        <begin position="1"/>
        <end position="12"/>
    </location>
</feature>
<gene>
    <name evidence="7" type="ORF">J1792_08905</name>
</gene>
<dbReference type="Proteomes" id="UP000664781">
    <property type="component" value="Unassembled WGS sequence"/>
</dbReference>
<dbReference type="InterPro" id="IPR004111">
    <property type="entry name" value="Repressor_TetR_C"/>
</dbReference>
<protein>
    <submittedName>
        <fullName evidence="7">TetR/AcrR family transcriptional regulator C-terminal domain-containing protein</fullName>
    </submittedName>
</protein>
<evidence type="ECO:0000256" key="3">
    <source>
        <dbReference type="ARBA" id="ARBA00023163"/>
    </source>
</evidence>
<dbReference type="PANTHER" id="PTHR30055">
    <property type="entry name" value="HTH-TYPE TRANSCRIPTIONAL REGULATOR RUTR"/>
    <property type="match status" value="1"/>
</dbReference>
<feature type="compositionally biased region" description="Basic and acidic residues" evidence="5">
    <location>
        <begin position="213"/>
        <end position="227"/>
    </location>
</feature>
<organism evidence="7 8">
    <name type="scientific">Streptomyces triculaminicus</name>
    <dbReference type="NCBI Taxonomy" id="2816232"/>
    <lineage>
        <taxon>Bacteria</taxon>
        <taxon>Bacillati</taxon>
        <taxon>Actinomycetota</taxon>
        <taxon>Actinomycetes</taxon>
        <taxon>Kitasatosporales</taxon>
        <taxon>Streptomycetaceae</taxon>
        <taxon>Streptomyces</taxon>
    </lineage>
</organism>
<dbReference type="PROSITE" id="PS01081">
    <property type="entry name" value="HTH_TETR_1"/>
    <property type="match status" value="1"/>
</dbReference>
<feature type="region of interest" description="Disordered" evidence="5">
    <location>
        <begin position="1"/>
        <end position="25"/>
    </location>
</feature>
<dbReference type="InterPro" id="IPR023772">
    <property type="entry name" value="DNA-bd_HTH_TetR-type_CS"/>
</dbReference>
<evidence type="ECO:0000256" key="2">
    <source>
        <dbReference type="ARBA" id="ARBA00023125"/>
    </source>
</evidence>
<evidence type="ECO:0000313" key="7">
    <source>
        <dbReference type="EMBL" id="MBO0652904.1"/>
    </source>
</evidence>
<dbReference type="SUPFAM" id="SSF48498">
    <property type="entry name" value="Tetracyclin repressor-like, C-terminal domain"/>
    <property type="match status" value="1"/>
</dbReference>
<dbReference type="GO" id="GO:0003700">
    <property type="term" value="F:DNA-binding transcription factor activity"/>
    <property type="evidence" value="ECO:0007669"/>
    <property type="project" value="TreeGrafter"/>
</dbReference>
<feature type="region of interest" description="Disordered" evidence="5">
    <location>
        <begin position="209"/>
        <end position="228"/>
    </location>
</feature>
<dbReference type="PROSITE" id="PS50977">
    <property type="entry name" value="HTH_TETR_2"/>
    <property type="match status" value="1"/>
</dbReference>
<dbReference type="RefSeq" id="WP_086572615.1">
    <property type="nucleotide sequence ID" value="NZ_JAFMOF010000001.1"/>
</dbReference>
<dbReference type="Pfam" id="PF00440">
    <property type="entry name" value="TetR_N"/>
    <property type="match status" value="1"/>
</dbReference>
<keyword evidence="3" id="KW-0804">Transcription</keyword>
<keyword evidence="2 4" id="KW-0238">DNA-binding</keyword>
<dbReference type="EMBL" id="JAFMOF010000001">
    <property type="protein sequence ID" value="MBO0652904.1"/>
    <property type="molecule type" value="Genomic_DNA"/>
</dbReference>
<feature type="domain" description="HTH tetR-type" evidence="6">
    <location>
        <begin position="24"/>
        <end position="84"/>
    </location>
</feature>
<dbReference type="Pfam" id="PF02909">
    <property type="entry name" value="TetR_C_1"/>
    <property type="match status" value="1"/>
</dbReference>
<keyword evidence="8" id="KW-1185">Reference proteome</keyword>
<keyword evidence="1" id="KW-0805">Transcription regulation</keyword>
<evidence type="ECO:0000259" key="6">
    <source>
        <dbReference type="PROSITE" id="PS50977"/>
    </source>
</evidence>
<evidence type="ECO:0000256" key="4">
    <source>
        <dbReference type="PROSITE-ProRule" id="PRU00335"/>
    </source>
</evidence>
<dbReference type="InterPro" id="IPR009057">
    <property type="entry name" value="Homeodomain-like_sf"/>
</dbReference>
<dbReference type="InterPro" id="IPR036271">
    <property type="entry name" value="Tet_transcr_reg_TetR-rel_C_sf"/>
</dbReference>
<evidence type="ECO:0000256" key="5">
    <source>
        <dbReference type="SAM" id="MobiDB-lite"/>
    </source>
</evidence>
<feature type="DNA-binding region" description="H-T-H motif" evidence="4">
    <location>
        <begin position="47"/>
        <end position="66"/>
    </location>
</feature>
<dbReference type="Gene3D" id="1.10.10.60">
    <property type="entry name" value="Homeodomain-like"/>
    <property type="match status" value="1"/>
</dbReference>
<dbReference type="GO" id="GO:0045892">
    <property type="term" value="P:negative regulation of DNA-templated transcription"/>
    <property type="evidence" value="ECO:0007669"/>
    <property type="project" value="InterPro"/>
</dbReference>
<evidence type="ECO:0000256" key="1">
    <source>
        <dbReference type="ARBA" id="ARBA00023015"/>
    </source>
</evidence>
<dbReference type="AlphaFoldDB" id="A0A939JQT9"/>